<dbReference type="InterPro" id="IPR013424">
    <property type="entry name" value="Ice-binding_C"/>
</dbReference>
<reference evidence="3 4" key="1">
    <citation type="submission" date="2020-02" db="EMBL/GenBank/DDBJ databases">
        <title>Draft genome sequence of Limisphaera ngatamarikiensis NGM72.4T, a thermophilic Verrucomicrobia grouped in subdivision 3.</title>
        <authorList>
            <person name="Carere C.R."/>
            <person name="Steen J."/>
            <person name="Hugenholtz P."/>
            <person name="Stott M.B."/>
        </authorList>
    </citation>
    <scope>NUCLEOTIDE SEQUENCE [LARGE SCALE GENOMIC DNA]</scope>
    <source>
        <strain evidence="3 4">NGM72.4</strain>
    </source>
</reference>
<dbReference type="Proteomes" id="UP000477311">
    <property type="component" value="Unassembled WGS sequence"/>
</dbReference>
<protein>
    <submittedName>
        <fullName evidence="3">PEP-CTERM sorting domain-containing protein</fullName>
    </submittedName>
</protein>
<keyword evidence="1" id="KW-0732">Signal</keyword>
<dbReference type="NCBIfam" id="TIGR02595">
    <property type="entry name" value="PEP_CTERM"/>
    <property type="match status" value="1"/>
</dbReference>
<accession>A0A6M1RR48</accession>
<dbReference type="Pfam" id="PF07589">
    <property type="entry name" value="PEP-CTERM"/>
    <property type="match status" value="1"/>
</dbReference>
<dbReference type="RefSeq" id="WP_165108337.1">
    <property type="nucleotide sequence ID" value="NZ_JAAKYA010000078.1"/>
</dbReference>
<feature type="signal peptide" evidence="1">
    <location>
        <begin position="1"/>
        <end position="26"/>
    </location>
</feature>
<gene>
    <name evidence="3" type="ORF">G4L39_11540</name>
</gene>
<name>A0A6M1RR48_9BACT</name>
<evidence type="ECO:0000313" key="3">
    <source>
        <dbReference type="EMBL" id="NGO40019.1"/>
    </source>
</evidence>
<comment type="caution">
    <text evidence="3">The sequence shown here is derived from an EMBL/GenBank/DDBJ whole genome shotgun (WGS) entry which is preliminary data.</text>
</comment>
<evidence type="ECO:0000259" key="2">
    <source>
        <dbReference type="Pfam" id="PF07589"/>
    </source>
</evidence>
<evidence type="ECO:0000313" key="4">
    <source>
        <dbReference type="Proteomes" id="UP000477311"/>
    </source>
</evidence>
<keyword evidence="4" id="KW-1185">Reference proteome</keyword>
<evidence type="ECO:0000256" key="1">
    <source>
        <dbReference type="SAM" id="SignalP"/>
    </source>
</evidence>
<sequence>MKALRYVTTTAVVAGVLSLTSLRVCADQTGSVDPSLTWLGYMNVYDLVGGNSQGNYLWGSSWGVSDLPATWSGSELVLRPNTSTWNPSDPYWVTPGGQPNKWLEANFYVDMGTAWGGQTVTFSGQTVDNTLVSPYSAVAFIKEFTSSYGWVGMSTAPLSSGSPFLVSRPIGAGNVVQFGFMLTGPNADPAAVEALGQVRIAVVPEPGAAALLGLGLGLLACCRTRRG</sequence>
<feature type="domain" description="Ice-binding protein C-terminal" evidence="2">
    <location>
        <begin position="203"/>
        <end position="226"/>
    </location>
</feature>
<dbReference type="AlphaFoldDB" id="A0A6M1RR48"/>
<organism evidence="3 4">
    <name type="scientific">Limisphaera ngatamarikiensis</name>
    <dbReference type="NCBI Taxonomy" id="1324935"/>
    <lineage>
        <taxon>Bacteria</taxon>
        <taxon>Pseudomonadati</taxon>
        <taxon>Verrucomicrobiota</taxon>
        <taxon>Verrucomicrobiia</taxon>
        <taxon>Limisphaerales</taxon>
        <taxon>Limisphaeraceae</taxon>
        <taxon>Limisphaera</taxon>
    </lineage>
</organism>
<feature type="chain" id="PRO_5026763590" evidence="1">
    <location>
        <begin position="27"/>
        <end position="227"/>
    </location>
</feature>
<proteinExistence type="predicted"/>
<dbReference type="EMBL" id="JAAKYA010000078">
    <property type="protein sequence ID" value="NGO40019.1"/>
    <property type="molecule type" value="Genomic_DNA"/>
</dbReference>